<evidence type="ECO:0000256" key="1">
    <source>
        <dbReference type="SAM" id="SignalP"/>
    </source>
</evidence>
<dbReference type="AlphaFoldDB" id="A0A0E9QWS8"/>
<organism evidence="2">
    <name type="scientific">Anguilla anguilla</name>
    <name type="common">European freshwater eel</name>
    <name type="synonym">Muraena anguilla</name>
    <dbReference type="NCBI Taxonomy" id="7936"/>
    <lineage>
        <taxon>Eukaryota</taxon>
        <taxon>Metazoa</taxon>
        <taxon>Chordata</taxon>
        <taxon>Craniata</taxon>
        <taxon>Vertebrata</taxon>
        <taxon>Euteleostomi</taxon>
        <taxon>Actinopterygii</taxon>
        <taxon>Neopterygii</taxon>
        <taxon>Teleostei</taxon>
        <taxon>Anguilliformes</taxon>
        <taxon>Anguillidae</taxon>
        <taxon>Anguilla</taxon>
    </lineage>
</organism>
<sequence>MLFFFFTFLTVSKIQLSECRSIWVKHLAQWYQKPQTFVVSITTPVLLTILLHNSLTTVVCA</sequence>
<reference evidence="2" key="1">
    <citation type="submission" date="2014-11" db="EMBL/GenBank/DDBJ databases">
        <authorList>
            <person name="Amaro Gonzalez C."/>
        </authorList>
    </citation>
    <scope>NUCLEOTIDE SEQUENCE</scope>
</reference>
<reference evidence="2" key="2">
    <citation type="journal article" date="2015" name="Fish Shellfish Immunol.">
        <title>Early steps in the European eel (Anguilla anguilla)-Vibrio vulnificus interaction in the gills: Role of the RtxA13 toxin.</title>
        <authorList>
            <person name="Callol A."/>
            <person name="Pajuelo D."/>
            <person name="Ebbesson L."/>
            <person name="Teles M."/>
            <person name="MacKenzie S."/>
            <person name="Amaro C."/>
        </authorList>
    </citation>
    <scope>NUCLEOTIDE SEQUENCE</scope>
</reference>
<proteinExistence type="predicted"/>
<accession>A0A0E9QWS8</accession>
<dbReference type="EMBL" id="GBXM01088009">
    <property type="protein sequence ID" value="JAH20568.1"/>
    <property type="molecule type" value="Transcribed_RNA"/>
</dbReference>
<evidence type="ECO:0000313" key="2">
    <source>
        <dbReference type="EMBL" id="JAH20568.1"/>
    </source>
</evidence>
<keyword evidence="1" id="KW-0732">Signal</keyword>
<name>A0A0E9QWS8_ANGAN</name>
<feature type="signal peptide" evidence="1">
    <location>
        <begin position="1"/>
        <end position="19"/>
    </location>
</feature>
<protein>
    <submittedName>
        <fullName evidence="2">Uncharacterized protein</fullName>
    </submittedName>
</protein>
<feature type="chain" id="PRO_5002432083" evidence="1">
    <location>
        <begin position="20"/>
        <end position="61"/>
    </location>
</feature>